<feature type="domain" description="O-antigen ligase-related" evidence="6">
    <location>
        <begin position="206"/>
        <end position="357"/>
    </location>
</feature>
<sequence>MTTTLPAHDPGPRIGVVGSPGLPRGDMLVAMTGLTTCLLPFLTPAGPGNTAAADAGILLCIVLGLLWAGREHLPIRLPYATGVAGMMLGGAFAAYVSVAPASTGLVLVQDLLLLTWGMTIALGRHNPAIVRAVTVAWCRTAAVYSGVMVLAYLAGISALTGVSAKDGVRAPYTFGDPNLAGNYLVVSLFVIAACKHPRSPGVRRIAYLLVLVAIGFTGSNGAMLTLMIGLLLSVVVTTYRRRGAVAGIALLATAGLVGGLMAGVVMPRVDLSHLRAEAAGSIPLLRDSVGRSGSSSSERATIVSEGARLFLNGDATGYGPARTKATLEATQAPYVKEAHNDYLATLLERGVIGAVGLLLFGVAMFVRCLRLVFGNLPRPYDEIVPRPWLLAVIGPVMATAAGFYEVLHFRHLWTWLGLIAALVLAMQDQQDQRDQREEAS</sequence>
<gene>
    <name evidence="7" type="ORF">GCM10009742_66180</name>
</gene>
<dbReference type="RefSeq" id="WP_344198592.1">
    <property type="nucleotide sequence ID" value="NZ_BAAAND010000012.1"/>
</dbReference>
<comment type="caution">
    <text evidence="7">The sequence shown here is derived from an EMBL/GenBank/DDBJ whole genome shotgun (WGS) entry which is preliminary data.</text>
</comment>
<evidence type="ECO:0000259" key="6">
    <source>
        <dbReference type="Pfam" id="PF04932"/>
    </source>
</evidence>
<organism evidence="7 8">
    <name type="scientific">Kribbella karoonensis</name>
    <dbReference type="NCBI Taxonomy" id="324851"/>
    <lineage>
        <taxon>Bacteria</taxon>
        <taxon>Bacillati</taxon>
        <taxon>Actinomycetota</taxon>
        <taxon>Actinomycetes</taxon>
        <taxon>Propionibacteriales</taxon>
        <taxon>Kribbellaceae</taxon>
        <taxon>Kribbella</taxon>
    </lineage>
</organism>
<dbReference type="InterPro" id="IPR007016">
    <property type="entry name" value="O-antigen_ligase-rel_domated"/>
</dbReference>
<evidence type="ECO:0000256" key="2">
    <source>
        <dbReference type="ARBA" id="ARBA00022692"/>
    </source>
</evidence>
<feature type="transmembrane region" description="Helical" evidence="5">
    <location>
        <begin position="206"/>
        <end position="232"/>
    </location>
</feature>
<evidence type="ECO:0000256" key="5">
    <source>
        <dbReference type="SAM" id="Phobius"/>
    </source>
</evidence>
<keyword evidence="4 5" id="KW-0472">Membrane</keyword>
<evidence type="ECO:0000313" key="8">
    <source>
        <dbReference type="Proteomes" id="UP001500190"/>
    </source>
</evidence>
<dbReference type="PANTHER" id="PTHR37422:SF13">
    <property type="entry name" value="LIPOPOLYSACCHARIDE BIOSYNTHESIS PROTEIN PA4999-RELATED"/>
    <property type="match status" value="1"/>
</dbReference>
<dbReference type="EMBL" id="BAAAND010000012">
    <property type="protein sequence ID" value="GAA1607165.1"/>
    <property type="molecule type" value="Genomic_DNA"/>
</dbReference>
<evidence type="ECO:0000256" key="3">
    <source>
        <dbReference type="ARBA" id="ARBA00022989"/>
    </source>
</evidence>
<evidence type="ECO:0000256" key="4">
    <source>
        <dbReference type="ARBA" id="ARBA00023136"/>
    </source>
</evidence>
<dbReference type="Proteomes" id="UP001500190">
    <property type="component" value="Unassembled WGS sequence"/>
</dbReference>
<accession>A0ABP4QD50</accession>
<keyword evidence="3 5" id="KW-1133">Transmembrane helix</keyword>
<proteinExistence type="predicted"/>
<feature type="transmembrane region" description="Helical" evidence="5">
    <location>
        <begin position="135"/>
        <end position="159"/>
    </location>
</feature>
<feature type="transmembrane region" description="Helical" evidence="5">
    <location>
        <begin position="388"/>
        <end position="407"/>
    </location>
</feature>
<dbReference type="PANTHER" id="PTHR37422">
    <property type="entry name" value="TEICHURONIC ACID BIOSYNTHESIS PROTEIN TUAE"/>
    <property type="match status" value="1"/>
</dbReference>
<evidence type="ECO:0000256" key="1">
    <source>
        <dbReference type="ARBA" id="ARBA00004141"/>
    </source>
</evidence>
<name>A0ABP4QD50_9ACTN</name>
<dbReference type="Pfam" id="PF04932">
    <property type="entry name" value="Wzy_C"/>
    <property type="match status" value="1"/>
</dbReference>
<comment type="subcellular location">
    <subcellularLocation>
        <location evidence="1">Membrane</location>
        <topology evidence="1">Multi-pass membrane protein</topology>
    </subcellularLocation>
</comment>
<feature type="transmembrane region" description="Helical" evidence="5">
    <location>
        <begin position="179"/>
        <end position="194"/>
    </location>
</feature>
<protein>
    <recommendedName>
        <fullName evidence="6">O-antigen ligase-related domain-containing protein</fullName>
    </recommendedName>
</protein>
<keyword evidence="8" id="KW-1185">Reference proteome</keyword>
<feature type="transmembrane region" description="Helical" evidence="5">
    <location>
        <begin position="79"/>
        <end position="98"/>
    </location>
</feature>
<evidence type="ECO:0000313" key="7">
    <source>
        <dbReference type="EMBL" id="GAA1607165.1"/>
    </source>
</evidence>
<feature type="transmembrane region" description="Helical" evidence="5">
    <location>
        <begin position="48"/>
        <end position="67"/>
    </location>
</feature>
<reference evidence="8" key="1">
    <citation type="journal article" date="2019" name="Int. J. Syst. Evol. Microbiol.">
        <title>The Global Catalogue of Microorganisms (GCM) 10K type strain sequencing project: providing services to taxonomists for standard genome sequencing and annotation.</title>
        <authorList>
            <consortium name="The Broad Institute Genomics Platform"/>
            <consortium name="The Broad Institute Genome Sequencing Center for Infectious Disease"/>
            <person name="Wu L."/>
            <person name="Ma J."/>
        </authorList>
    </citation>
    <scope>NUCLEOTIDE SEQUENCE [LARGE SCALE GENOMIC DNA]</scope>
    <source>
        <strain evidence="8">JCM 14304</strain>
    </source>
</reference>
<keyword evidence="2 5" id="KW-0812">Transmembrane</keyword>
<feature type="transmembrane region" description="Helical" evidence="5">
    <location>
        <begin position="244"/>
        <end position="265"/>
    </location>
</feature>
<feature type="transmembrane region" description="Helical" evidence="5">
    <location>
        <begin position="104"/>
        <end position="123"/>
    </location>
</feature>
<dbReference type="InterPro" id="IPR051533">
    <property type="entry name" value="WaaL-like"/>
</dbReference>
<feature type="transmembrane region" description="Helical" evidence="5">
    <location>
        <begin position="351"/>
        <end position="373"/>
    </location>
</feature>